<protein>
    <submittedName>
        <fullName evidence="2">Uncharacterized protein</fullName>
    </submittedName>
</protein>
<reference evidence="2" key="1">
    <citation type="submission" date="2023-06" db="EMBL/GenBank/DDBJ databases">
        <title>Black Yeasts Isolated from many extreme environments.</title>
        <authorList>
            <person name="Coleine C."/>
            <person name="Stajich J.E."/>
            <person name="Selbmann L."/>
        </authorList>
    </citation>
    <scope>NUCLEOTIDE SEQUENCE</scope>
    <source>
        <strain evidence="2">CCFEE 5200</strain>
    </source>
</reference>
<organism evidence="2 3">
    <name type="scientific">Friedmanniomyces endolithicus</name>
    <dbReference type="NCBI Taxonomy" id="329885"/>
    <lineage>
        <taxon>Eukaryota</taxon>
        <taxon>Fungi</taxon>
        <taxon>Dikarya</taxon>
        <taxon>Ascomycota</taxon>
        <taxon>Pezizomycotina</taxon>
        <taxon>Dothideomycetes</taxon>
        <taxon>Dothideomycetidae</taxon>
        <taxon>Mycosphaerellales</taxon>
        <taxon>Teratosphaeriaceae</taxon>
        <taxon>Friedmanniomyces</taxon>
    </lineage>
</organism>
<sequence length="84" mass="8905">MPGGCAKADARQNRKRAIASVPGGDEASSPTKRRRLGLSDGESDIVNERAKITEPARTDFPAAAESDGTDCSRFRYYGALASTT</sequence>
<evidence type="ECO:0000313" key="2">
    <source>
        <dbReference type="EMBL" id="KAK0948871.1"/>
    </source>
</evidence>
<keyword evidence="3" id="KW-1185">Reference proteome</keyword>
<dbReference type="Proteomes" id="UP001175353">
    <property type="component" value="Unassembled WGS sequence"/>
</dbReference>
<feature type="region of interest" description="Disordered" evidence="1">
    <location>
        <begin position="1"/>
        <end position="41"/>
    </location>
</feature>
<dbReference type="EMBL" id="JAUJLE010001625">
    <property type="protein sequence ID" value="KAK0948871.1"/>
    <property type="molecule type" value="Genomic_DNA"/>
</dbReference>
<proteinExistence type="predicted"/>
<feature type="non-terminal residue" evidence="2">
    <location>
        <position position="84"/>
    </location>
</feature>
<name>A0AAN6H285_9PEZI</name>
<gene>
    <name evidence="2" type="ORF">LTR91_026906</name>
</gene>
<evidence type="ECO:0000313" key="3">
    <source>
        <dbReference type="Proteomes" id="UP001175353"/>
    </source>
</evidence>
<evidence type="ECO:0000256" key="1">
    <source>
        <dbReference type="SAM" id="MobiDB-lite"/>
    </source>
</evidence>
<dbReference type="AlphaFoldDB" id="A0AAN6H285"/>
<accession>A0AAN6H285</accession>
<comment type="caution">
    <text evidence="2">The sequence shown here is derived from an EMBL/GenBank/DDBJ whole genome shotgun (WGS) entry which is preliminary data.</text>
</comment>